<organism evidence="8 9">
    <name type="scientific">Funneliformis caledonium</name>
    <dbReference type="NCBI Taxonomy" id="1117310"/>
    <lineage>
        <taxon>Eukaryota</taxon>
        <taxon>Fungi</taxon>
        <taxon>Fungi incertae sedis</taxon>
        <taxon>Mucoromycota</taxon>
        <taxon>Glomeromycotina</taxon>
        <taxon>Glomeromycetes</taxon>
        <taxon>Glomerales</taxon>
        <taxon>Glomeraceae</taxon>
        <taxon>Funneliformis</taxon>
    </lineage>
</organism>
<evidence type="ECO:0000256" key="4">
    <source>
        <dbReference type="ARBA" id="ARBA00044511"/>
    </source>
</evidence>
<protein>
    <submittedName>
        <fullName evidence="8">7099_t:CDS:1</fullName>
    </submittedName>
</protein>
<comment type="subunit">
    <text evidence="4">Binds to mitochondrial small subunit 15S rRNA.</text>
</comment>
<dbReference type="InterPro" id="IPR002885">
    <property type="entry name" value="PPR_rpt"/>
</dbReference>
<dbReference type="Proteomes" id="UP000789570">
    <property type="component" value="Unassembled WGS sequence"/>
</dbReference>
<feature type="repeat" description="PPR" evidence="5">
    <location>
        <begin position="417"/>
        <end position="451"/>
    </location>
</feature>
<dbReference type="InterPro" id="IPR011990">
    <property type="entry name" value="TPR-like_helical_dom_sf"/>
</dbReference>
<comment type="caution">
    <text evidence="8">The sequence shown here is derived from an EMBL/GenBank/DDBJ whole genome shotgun (WGS) entry which is preliminary data.</text>
</comment>
<dbReference type="PANTHER" id="PTHR47447:SF17">
    <property type="entry name" value="OS12G0638900 PROTEIN"/>
    <property type="match status" value="1"/>
</dbReference>
<evidence type="ECO:0000256" key="2">
    <source>
        <dbReference type="ARBA" id="ARBA00022737"/>
    </source>
</evidence>
<dbReference type="PANTHER" id="PTHR47447">
    <property type="entry name" value="OS03G0856100 PROTEIN"/>
    <property type="match status" value="1"/>
</dbReference>
<evidence type="ECO:0000313" key="9">
    <source>
        <dbReference type="Proteomes" id="UP000789570"/>
    </source>
</evidence>
<dbReference type="PROSITE" id="PS51375">
    <property type="entry name" value="PPR"/>
    <property type="match status" value="3"/>
</dbReference>
<dbReference type="OrthoDB" id="185373at2759"/>
<dbReference type="Pfam" id="PF23276">
    <property type="entry name" value="TPR_24"/>
    <property type="match status" value="1"/>
</dbReference>
<comment type="function">
    <text evidence="3">Regulates mitochondrial small subunit maturation by controlling 15S rRNA 5'-end processing. Localizes to the 5' precursor of the 15S rRNA in a position that is subsequently occupied by mS47 in the mature yeast mtSSU. Uses structure and sequence-specific RNA recognition, binding to a single-stranded region of the precursor and specifically recognizing bases -6 to -1. The exchange of Ccm1 for mS47 is coupled to the irreversible removal of precursor rRNA that is accompanied by conformational changes of the mitoribosomal proteins uS5m and mS26. These conformational changes signal completion of 5'-end rRNA processing through protection of the mature 5'-end of the 15S rRNA and stabilization of mS47. The removal of the 5' precursor together with the dissociation of Ccm1 may be catalyzed by the 5'-3' exoribonuclease Pet127. Involved in the specific removal of group I introns in mitochondrial encoded transcripts.</text>
</comment>
<feature type="repeat" description="PPR" evidence="5">
    <location>
        <begin position="382"/>
        <end position="416"/>
    </location>
</feature>
<proteinExistence type="inferred from homology"/>
<sequence length="551" mass="63588">MNTEVNTNTYSNAEELRTKLFLKKFTDDMDEFSKEKNWSSIYGLCEDIKKSTRKPDLNIYNTILHSYIPLGSIRNSMKILEDMRLANVKPNIVTYNWLLRTCAQAPSIEQVPYLREQILEMITKDGLQPTMKTNEYYIESLLAGEEYERAFDLFDSLTIKSLEMHIAIIRKAISINEPGLVLNYLKNLEKDQLIYVPESLYNDILRFCAYEYDANGVQYCWETLQRRGKVDLDEGACIDMLYFAGNNGKADLILQVMEYLMNVRKVKLQKWHFLPLLQSYIKAKEIKKAMESLHIMRKSGLLISLFDANEIFLHIRKSAESIDHAYYCLEELHNEGKVIDPTALNVIIAACSNVGGKSKRNIDLVRAFETYKAAEKLGVKPNTETFNILLLICCFAKQKDVADQLWQEMHELKIVPIGLTYCRMIKTICTQDDYEEAFTYLEEMKSKNILPSQDVYENIIKKCVSNGDARARLALEEMEGFGYGLSETLYGYLNDVGFVMNPKKQQQSHRNIQQKNDIFETSSTTPNKTSDGMDEFVNTIASLNKNEQEII</sequence>
<evidence type="ECO:0000256" key="3">
    <source>
        <dbReference type="ARBA" id="ARBA00044493"/>
    </source>
</evidence>
<comment type="similarity">
    <text evidence="1">Belongs to the CCM1 family.</text>
</comment>
<evidence type="ECO:0000259" key="7">
    <source>
        <dbReference type="Pfam" id="PF23276"/>
    </source>
</evidence>
<feature type="domain" description="Pentatricopeptide repeat-containing protein-mitochondrial" evidence="7">
    <location>
        <begin position="234"/>
        <end position="373"/>
    </location>
</feature>
<evidence type="ECO:0000256" key="1">
    <source>
        <dbReference type="ARBA" id="ARBA00006192"/>
    </source>
</evidence>
<dbReference type="NCBIfam" id="TIGR00756">
    <property type="entry name" value="PPR"/>
    <property type="match status" value="1"/>
</dbReference>
<name>A0A9N8UYS7_9GLOM</name>
<feature type="region of interest" description="Disordered" evidence="6">
    <location>
        <begin position="510"/>
        <end position="532"/>
    </location>
</feature>
<dbReference type="Gene3D" id="1.25.40.10">
    <property type="entry name" value="Tetratricopeptide repeat domain"/>
    <property type="match status" value="2"/>
</dbReference>
<evidence type="ECO:0000256" key="5">
    <source>
        <dbReference type="PROSITE-ProRule" id="PRU00708"/>
    </source>
</evidence>
<keyword evidence="9" id="KW-1185">Reference proteome</keyword>
<feature type="compositionally biased region" description="Polar residues" evidence="6">
    <location>
        <begin position="510"/>
        <end position="530"/>
    </location>
</feature>
<dbReference type="Pfam" id="PF13812">
    <property type="entry name" value="PPR_3"/>
    <property type="match status" value="2"/>
</dbReference>
<dbReference type="EMBL" id="CAJVPQ010000006">
    <property type="protein sequence ID" value="CAG8436199.1"/>
    <property type="molecule type" value="Genomic_DNA"/>
</dbReference>
<keyword evidence="2" id="KW-0677">Repeat</keyword>
<reference evidence="8" key="1">
    <citation type="submission" date="2021-06" db="EMBL/GenBank/DDBJ databases">
        <authorList>
            <person name="Kallberg Y."/>
            <person name="Tangrot J."/>
            <person name="Rosling A."/>
        </authorList>
    </citation>
    <scope>NUCLEOTIDE SEQUENCE</scope>
    <source>
        <strain evidence="8">UK204</strain>
    </source>
</reference>
<accession>A0A9N8UYS7</accession>
<feature type="repeat" description="PPR" evidence="5">
    <location>
        <begin position="56"/>
        <end position="90"/>
    </location>
</feature>
<evidence type="ECO:0000313" key="8">
    <source>
        <dbReference type="EMBL" id="CAG8436199.1"/>
    </source>
</evidence>
<dbReference type="AlphaFoldDB" id="A0A9N8UYS7"/>
<evidence type="ECO:0000256" key="6">
    <source>
        <dbReference type="SAM" id="MobiDB-lite"/>
    </source>
</evidence>
<gene>
    <name evidence="8" type="ORF">FCALED_LOCUS90</name>
</gene>
<dbReference type="InterPro" id="IPR057027">
    <property type="entry name" value="TPR_mt"/>
</dbReference>